<evidence type="ECO:0000313" key="2">
    <source>
        <dbReference type="Proteomes" id="UP000198157"/>
    </source>
</evidence>
<protein>
    <recommendedName>
        <fullName evidence="3">Phage tail protein</fullName>
    </recommendedName>
</protein>
<name>A0A246HMU0_STEMA</name>
<reference evidence="1 2" key="1">
    <citation type="submission" date="2017-06" db="EMBL/GenBank/DDBJ databases">
        <authorList>
            <person name="Kim H.J."/>
            <person name="Triplett B.A."/>
        </authorList>
    </citation>
    <scope>NUCLEOTIDE SEQUENCE [LARGE SCALE GENOMIC DNA]</scope>
    <source>
        <strain evidence="1 2">13146</strain>
    </source>
</reference>
<evidence type="ECO:0008006" key="3">
    <source>
        <dbReference type="Google" id="ProtNLM"/>
    </source>
</evidence>
<organism evidence="1 2">
    <name type="scientific">Stenotrophomonas maltophilia</name>
    <name type="common">Pseudomonas maltophilia</name>
    <name type="synonym">Xanthomonas maltophilia</name>
    <dbReference type="NCBI Taxonomy" id="40324"/>
    <lineage>
        <taxon>Bacteria</taxon>
        <taxon>Pseudomonadati</taxon>
        <taxon>Pseudomonadota</taxon>
        <taxon>Gammaproteobacteria</taxon>
        <taxon>Lysobacterales</taxon>
        <taxon>Lysobacteraceae</taxon>
        <taxon>Stenotrophomonas</taxon>
        <taxon>Stenotrophomonas maltophilia group</taxon>
    </lineage>
</organism>
<accession>A0A246HMU0</accession>
<dbReference type="GO" id="GO:0019068">
    <property type="term" value="P:virion assembly"/>
    <property type="evidence" value="ECO:0007669"/>
    <property type="project" value="InterPro"/>
</dbReference>
<comment type="caution">
    <text evidence="1">The sequence shown here is derived from an EMBL/GenBank/DDBJ whole genome shotgun (WGS) entry which is preliminary data.</text>
</comment>
<dbReference type="AlphaFoldDB" id="A0A246HMU0"/>
<dbReference type="Proteomes" id="UP000198157">
    <property type="component" value="Unassembled WGS sequence"/>
</dbReference>
<dbReference type="OrthoDB" id="6042360at2"/>
<evidence type="ECO:0000313" key="1">
    <source>
        <dbReference type="EMBL" id="OWQ54007.1"/>
    </source>
</evidence>
<dbReference type="Pfam" id="PF05354">
    <property type="entry name" value="Phage_attach"/>
    <property type="match status" value="1"/>
</dbReference>
<sequence>MQAFDAIAFGAFRATGVADAAHYHEPGTSAGVPCTVLLDEGVEQFTPDDVAPIATTIDRVTLQLAEVTPRAGGVVSIDGTGRRLKLVQKIRADESTAVWEVANV</sequence>
<dbReference type="EMBL" id="NIVS01000020">
    <property type="protein sequence ID" value="OWQ54007.1"/>
    <property type="molecule type" value="Genomic_DNA"/>
</dbReference>
<gene>
    <name evidence="1" type="ORF">CEE60_10135</name>
</gene>
<proteinExistence type="predicted"/>
<dbReference type="InterPro" id="IPR008018">
    <property type="entry name" value="Phage_tail_attach_FII"/>
</dbReference>